<dbReference type="AlphaFoldDB" id="A0A2P8DM10"/>
<dbReference type="Pfam" id="PF04542">
    <property type="entry name" value="Sigma70_r2"/>
    <property type="match status" value="1"/>
</dbReference>
<dbReference type="GO" id="GO:0003700">
    <property type="term" value="F:DNA-binding transcription factor activity"/>
    <property type="evidence" value="ECO:0007669"/>
    <property type="project" value="InterPro"/>
</dbReference>
<protein>
    <submittedName>
        <fullName evidence="2">Sigma-70-like protein</fullName>
    </submittedName>
</protein>
<dbReference type="InterPro" id="IPR013325">
    <property type="entry name" value="RNA_pol_sigma_r2"/>
</dbReference>
<dbReference type="PANTHER" id="PTHR47756">
    <property type="entry name" value="BLL6612 PROTEIN-RELATED"/>
    <property type="match status" value="1"/>
</dbReference>
<sequence>MTHRLDEALADAHHRSRARVLATVVRVTRDFDAAEDAVQEAFAEAARAWRSSGVPDDPTAWLTTVARRKALDGLRRERTLARKLPLLIVPEGDVTEQYDPFRDERLRLIFTCCHPATCRCCSPRVIRPRRATGRTWWPARVSWEVSWPS</sequence>
<accession>A0A2P8DM10</accession>
<evidence type="ECO:0000313" key="3">
    <source>
        <dbReference type="Proteomes" id="UP000243528"/>
    </source>
</evidence>
<evidence type="ECO:0000313" key="2">
    <source>
        <dbReference type="EMBL" id="PSK98227.1"/>
    </source>
</evidence>
<dbReference type="RefSeq" id="WP_205741091.1">
    <property type="nucleotide sequence ID" value="NZ_PYGE01000020.1"/>
</dbReference>
<dbReference type="InterPro" id="IPR007627">
    <property type="entry name" value="RNA_pol_sigma70_r2"/>
</dbReference>
<comment type="caution">
    <text evidence="2">The sequence shown here is derived from an EMBL/GenBank/DDBJ whole genome shotgun (WGS) entry which is preliminary data.</text>
</comment>
<evidence type="ECO:0000259" key="1">
    <source>
        <dbReference type="Pfam" id="PF04542"/>
    </source>
</evidence>
<dbReference type="Proteomes" id="UP000243528">
    <property type="component" value="Unassembled WGS sequence"/>
</dbReference>
<feature type="domain" description="RNA polymerase sigma-70 region 2" evidence="1">
    <location>
        <begin position="16"/>
        <end position="78"/>
    </location>
</feature>
<proteinExistence type="predicted"/>
<organism evidence="2 3">
    <name type="scientific">Haloactinopolyspora alba</name>
    <dbReference type="NCBI Taxonomy" id="648780"/>
    <lineage>
        <taxon>Bacteria</taxon>
        <taxon>Bacillati</taxon>
        <taxon>Actinomycetota</taxon>
        <taxon>Actinomycetes</taxon>
        <taxon>Jiangellales</taxon>
        <taxon>Jiangellaceae</taxon>
        <taxon>Haloactinopolyspora</taxon>
    </lineage>
</organism>
<dbReference type="GO" id="GO:0006352">
    <property type="term" value="P:DNA-templated transcription initiation"/>
    <property type="evidence" value="ECO:0007669"/>
    <property type="project" value="InterPro"/>
</dbReference>
<name>A0A2P8DM10_9ACTN</name>
<dbReference type="Gene3D" id="1.10.1740.10">
    <property type="match status" value="1"/>
</dbReference>
<gene>
    <name evidence="2" type="ORF">CLV30_12013</name>
</gene>
<keyword evidence="3" id="KW-1185">Reference proteome</keyword>
<dbReference type="SUPFAM" id="SSF88946">
    <property type="entry name" value="Sigma2 domain of RNA polymerase sigma factors"/>
    <property type="match status" value="1"/>
</dbReference>
<dbReference type="PANTHER" id="PTHR47756:SF2">
    <property type="entry name" value="BLL6612 PROTEIN"/>
    <property type="match status" value="1"/>
</dbReference>
<dbReference type="EMBL" id="PYGE01000020">
    <property type="protein sequence ID" value="PSK98227.1"/>
    <property type="molecule type" value="Genomic_DNA"/>
</dbReference>
<reference evidence="2 3" key="1">
    <citation type="submission" date="2018-03" db="EMBL/GenBank/DDBJ databases">
        <title>Genomic Encyclopedia of Archaeal and Bacterial Type Strains, Phase II (KMG-II): from individual species to whole genera.</title>
        <authorList>
            <person name="Goeker M."/>
        </authorList>
    </citation>
    <scope>NUCLEOTIDE SEQUENCE [LARGE SCALE GENOMIC DNA]</scope>
    <source>
        <strain evidence="2 3">DSM 45211</strain>
    </source>
</reference>